<sequence length="108" mass="11474">MKWYPILGVFTLAIMVGANAADKVEVSNLTVTDTASGKIHYIQGTAHNVSGAPLGFVALTFKLYDSEDNVVGNALAVGQGIGTNENYKFSTGTTLEFSRVELSSIETQ</sequence>
<gene>
    <name evidence="2" type="ORF">ALO44_200039</name>
    <name evidence="3" type="ORF">RA271_26060</name>
</gene>
<comment type="caution">
    <text evidence="2">The sequence shown here is derived from an EMBL/GenBank/DDBJ whole genome shotgun (WGS) entry which is preliminary data.</text>
</comment>
<keyword evidence="1" id="KW-0732">Signal</keyword>
<evidence type="ECO:0000313" key="4">
    <source>
        <dbReference type="Proteomes" id="UP000050474"/>
    </source>
</evidence>
<feature type="chain" id="PRO_5030016527" evidence="1">
    <location>
        <begin position="21"/>
        <end position="108"/>
    </location>
</feature>
<reference evidence="2 4" key="1">
    <citation type="submission" date="2015-09" db="EMBL/GenBank/DDBJ databases">
        <title>Genome announcement of multiple Pseudomonas syringae strains.</title>
        <authorList>
            <person name="Thakur S."/>
            <person name="Wang P.W."/>
            <person name="Gong Y."/>
            <person name="Weir B.S."/>
            <person name="Guttman D.S."/>
        </authorList>
    </citation>
    <scope>NUCLEOTIDE SEQUENCE [LARGE SCALE GENOMIC DNA]</scope>
    <source>
        <strain evidence="2 4">ICMP4091</strain>
    </source>
</reference>
<dbReference type="RefSeq" id="WP_055007037.1">
    <property type="nucleotide sequence ID" value="NZ_CP092925.1"/>
</dbReference>
<dbReference type="EMBL" id="JAVCQK010000031">
    <property type="protein sequence ID" value="MFH7518613.1"/>
    <property type="molecule type" value="Genomic_DNA"/>
</dbReference>
<proteinExistence type="predicted"/>
<dbReference type="InterPro" id="IPR047676">
    <property type="entry name" value="FxLYD_dom"/>
</dbReference>
<evidence type="ECO:0000313" key="3">
    <source>
        <dbReference type="EMBL" id="MFH7518613.1"/>
    </source>
</evidence>
<dbReference type="EMBL" id="LJRM01000181">
    <property type="protein sequence ID" value="KPY81181.1"/>
    <property type="molecule type" value="Genomic_DNA"/>
</dbReference>
<accession>A0A0Q0GW29</accession>
<evidence type="ECO:0000313" key="5">
    <source>
        <dbReference type="Proteomes" id="UP001610657"/>
    </source>
</evidence>
<dbReference type="STRING" id="129140.ALO44_200039"/>
<dbReference type="GeneID" id="96221815"/>
<evidence type="ECO:0000256" key="1">
    <source>
        <dbReference type="SAM" id="SignalP"/>
    </source>
</evidence>
<dbReference type="NCBIfam" id="NF038353">
    <property type="entry name" value="FxLYD_dom"/>
    <property type="match status" value="1"/>
</dbReference>
<reference evidence="3 5" key="2">
    <citation type="submission" date="2023-08" db="EMBL/GenBank/DDBJ databases">
        <title>Genomic and mutational analysis of Pseudomonas syringae pv. tagetis EB037 pathogenicity on sunflower.</title>
        <authorList>
            <person name="Maul J.E."/>
        </authorList>
    </citation>
    <scope>NUCLEOTIDE SEQUENCE [LARGE SCALE GENOMIC DNA]</scope>
    <source>
        <strain evidence="3 5">EB037_T1</strain>
    </source>
</reference>
<evidence type="ECO:0000313" key="2">
    <source>
        <dbReference type="EMBL" id="KPY81181.1"/>
    </source>
</evidence>
<dbReference type="PATRIC" id="fig|129140.3.peg.4429"/>
<dbReference type="Proteomes" id="UP001610657">
    <property type="component" value="Unassembled WGS sequence"/>
</dbReference>
<keyword evidence="5" id="KW-1185">Reference proteome</keyword>
<dbReference type="AlphaFoldDB" id="A0A0Q0GW29"/>
<protein>
    <submittedName>
        <fullName evidence="3">FxLYD domain-containing protein</fullName>
    </submittedName>
    <submittedName>
        <fullName evidence="2">Transporter</fullName>
    </submittedName>
</protein>
<name>A0A0Q0GW29_9PSED</name>
<dbReference type="Proteomes" id="UP000050474">
    <property type="component" value="Unassembled WGS sequence"/>
</dbReference>
<feature type="signal peptide" evidence="1">
    <location>
        <begin position="1"/>
        <end position="20"/>
    </location>
</feature>
<organism evidence="2 4">
    <name type="scientific">Pseudomonas syringae pv. tagetis</name>
    <dbReference type="NCBI Taxonomy" id="129140"/>
    <lineage>
        <taxon>Bacteria</taxon>
        <taxon>Pseudomonadati</taxon>
        <taxon>Pseudomonadota</taxon>
        <taxon>Gammaproteobacteria</taxon>
        <taxon>Pseudomonadales</taxon>
        <taxon>Pseudomonadaceae</taxon>
        <taxon>Pseudomonas</taxon>
    </lineage>
</organism>